<keyword evidence="4 12" id="KW-0547">Nucleotide-binding</keyword>
<dbReference type="PRINTS" id="PR00109">
    <property type="entry name" value="TYRKINASE"/>
</dbReference>
<dbReference type="PROSITE" id="PS50011">
    <property type="entry name" value="PROTEIN_KINASE_DOM"/>
    <property type="match status" value="1"/>
</dbReference>
<dbReference type="Gene3D" id="3.30.505.10">
    <property type="entry name" value="SH2 domain"/>
    <property type="match status" value="1"/>
</dbReference>
<name>A0A0L0FEP2_9EUKA</name>
<evidence type="ECO:0000256" key="5">
    <source>
        <dbReference type="ARBA" id="ARBA00022777"/>
    </source>
</evidence>
<dbReference type="PROSITE" id="PS00107">
    <property type="entry name" value="PROTEIN_KINASE_ATP"/>
    <property type="match status" value="1"/>
</dbReference>
<evidence type="ECO:0000259" key="15">
    <source>
        <dbReference type="PROSITE" id="PS50002"/>
    </source>
</evidence>
<keyword evidence="6 12" id="KW-0067">ATP-binding</keyword>
<dbReference type="InterPro" id="IPR008266">
    <property type="entry name" value="Tyr_kinase_AS"/>
</dbReference>
<dbReference type="InterPro" id="IPR036028">
    <property type="entry name" value="SH3-like_dom_sf"/>
</dbReference>
<evidence type="ECO:0000256" key="6">
    <source>
        <dbReference type="ARBA" id="ARBA00022840"/>
    </source>
</evidence>
<dbReference type="EC" id="2.7.10.2" evidence="1"/>
<feature type="compositionally biased region" description="Low complexity" evidence="13">
    <location>
        <begin position="19"/>
        <end position="58"/>
    </location>
</feature>
<dbReference type="PANTHER" id="PTHR24418">
    <property type="entry name" value="TYROSINE-PROTEIN KINASE"/>
    <property type="match status" value="1"/>
</dbReference>
<dbReference type="AlphaFoldDB" id="A0A0L0FEP2"/>
<dbReference type="GO" id="GO:0004715">
    <property type="term" value="F:non-membrane spanning protein tyrosine kinase activity"/>
    <property type="evidence" value="ECO:0007669"/>
    <property type="project" value="UniProtKB-EC"/>
</dbReference>
<reference evidence="17 18" key="1">
    <citation type="submission" date="2011-02" db="EMBL/GenBank/DDBJ databases">
        <title>The Genome Sequence of Sphaeroforma arctica JP610.</title>
        <authorList>
            <consortium name="The Broad Institute Genome Sequencing Platform"/>
            <person name="Russ C."/>
            <person name="Cuomo C."/>
            <person name="Young S.K."/>
            <person name="Zeng Q."/>
            <person name="Gargeya S."/>
            <person name="Alvarado L."/>
            <person name="Berlin A."/>
            <person name="Chapman S.B."/>
            <person name="Chen Z."/>
            <person name="Freedman E."/>
            <person name="Gellesch M."/>
            <person name="Goldberg J."/>
            <person name="Griggs A."/>
            <person name="Gujja S."/>
            <person name="Heilman E."/>
            <person name="Heiman D."/>
            <person name="Howarth C."/>
            <person name="Mehta T."/>
            <person name="Neiman D."/>
            <person name="Pearson M."/>
            <person name="Roberts A."/>
            <person name="Saif S."/>
            <person name="Shea T."/>
            <person name="Shenoy N."/>
            <person name="Sisk P."/>
            <person name="Stolte C."/>
            <person name="Sykes S."/>
            <person name="White J."/>
            <person name="Yandava C."/>
            <person name="Burger G."/>
            <person name="Gray M.W."/>
            <person name="Holland P.W.H."/>
            <person name="King N."/>
            <person name="Lang F.B.F."/>
            <person name="Roger A.J."/>
            <person name="Ruiz-Trillo I."/>
            <person name="Haas B."/>
            <person name="Nusbaum C."/>
            <person name="Birren B."/>
        </authorList>
    </citation>
    <scope>NUCLEOTIDE SEQUENCE [LARGE SCALE GENOMIC DNA]</scope>
    <source>
        <strain evidence="17 18">JP610</strain>
    </source>
</reference>
<dbReference type="FunFam" id="1.10.510.10:FF:000554">
    <property type="entry name" value="Predicted protein"/>
    <property type="match status" value="1"/>
</dbReference>
<feature type="domain" description="SH2" evidence="14">
    <location>
        <begin position="164"/>
        <end position="264"/>
    </location>
</feature>
<dbReference type="PROSITE" id="PS50001">
    <property type="entry name" value="SH2"/>
    <property type="match status" value="1"/>
</dbReference>
<dbReference type="InterPro" id="IPR050198">
    <property type="entry name" value="Non-receptor_tyrosine_kinases"/>
</dbReference>
<keyword evidence="5 17" id="KW-0418">Kinase</keyword>
<evidence type="ECO:0000256" key="4">
    <source>
        <dbReference type="ARBA" id="ARBA00022741"/>
    </source>
</evidence>
<keyword evidence="18" id="KW-1185">Reference proteome</keyword>
<dbReference type="PROSITE" id="PS50002">
    <property type="entry name" value="SH3"/>
    <property type="match status" value="1"/>
</dbReference>
<dbReference type="Pfam" id="PF00017">
    <property type="entry name" value="SH2"/>
    <property type="match status" value="1"/>
</dbReference>
<dbReference type="STRING" id="667725.A0A0L0FEP2"/>
<keyword evidence="3" id="KW-0808">Transferase</keyword>
<dbReference type="Pfam" id="PF07714">
    <property type="entry name" value="PK_Tyr_Ser-Thr"/>
    <property type="match status" value="1"/>
</dbReference>
<dbReference type="RefSeq" id="XP_014148425.1">
    <property type="nucleotide sequence ID" value="XM_014292950.1"/>
</dbReference>
<dbReference type="InterPro" id="IPR017441">
    <property type="entry name" value="Protein_kinase_ATP_BS"/>
</dbReference>
<gene>
    <name evidence="17" type="ORF">SARC_12935</name>
</gene>
<feature type="binding site" evidence="12">
    <location>
        <position position="317"/>
    </location>
    <ligand>
        <name>ATP</name>
        <dbReference type="ChEBI" id="CHEBI:30616"/>
    </ligand>
</feature>
<dbReference type="InterPro" id="IPR001245">
    <property type="entry name" value="Ser-Thr/Tyr_kinase_cat_dom"/>
</dbReference>
<evidence type="ECO:0000256" key="1">
    <source>
        <dbReference type="ARBA" id="ARBA00011903"/>
    </source>
</evidence>
<dbReference type="Pfam" id="PF00018">
    <property type="entry name" value="SH3_1"/>
    <property type="match status" value="1"/>
</dbReference>
<evidence type="ECO:0000256" key="2">
    <source>
        <dbReference type="ARBA" id="ARBA00022443"/>
    </source>
</evidence>
<feature type="compositionally biased region" description="Polar residues" evidence="13">
    <location>
        <begin position="59"/>
        <end position="69"/>
    </location>
</feature>
<dbReference type="PRINTS" id="PR00452">
    <property type="entry name" value="SH3DOMAIN"/>
</dbReference>
<dbReference type="eggNOG" id="KOG0197">
    <property type="taxonomic scope" value="Eukaryota"/>
</dbReference>
<dbReference type="SMART" id="SM00252">
    <property type="entry name" value="SH2"/>
    <property type="match status" value="1"/>
</dbReference>
<dbReference type="GeneID" id="25913439"/>
<accession>A0A0L0FEP2</accession>
<dbReference type="InterPro" id="IPR011009">
    <property type="entry name" value="Kinase-like_dom_sf"/>
</dbReference>
<evidence type="ECO:0000313" key="18">
    <source>
        <dbReference type="Proteomes" id="UP000054560"/>
    </source>
</evidence>
<evidence type="ECO:0000256" key="8">
    <source>
        <dbReference type="ARBA" id="ARBA00023137"/>
    </source>
</evidence>
<feature type="domain" description="Protein kinase" evidence="16">
    <location>
        <begin position="289"/>
        <end position="577"/>
    </location>
</feature>
<evidence type="ECO:0000259" key="16">
    <source>
        <dbReference type="PROSITE" id="PS50011"/>
    </source>
</evidence>
<dbReference type="InterPro" id="IPR020635">
    <property type="entry name" value="Tyr_kinase_cat_dom"/>
</dbReference>
<dbReference type="SMART" id="SM00326">
    <property type="entry name" value="SH3"/>
    <property type="match status" value="1"/>
</dbReference>
<evidence type="ECO:0000256" key="11">
    <source>
        <dbReference type="PROSITE-ProRule" id="PRU00192"/>
    </source>
</evidence>
<dbReference type="Proteomes" id="UP000054560">
    <property type="component" value="Unassembled WGS sequence"/>
</dbReference>
<dbReference type="SUPFAM" id="SSF56112">
    <property type="entry name" value="Protein kinase-like (PK-like)"/>
    <property type="match status" value="1"/>
</dbReference>
<organism evidence="17 18">
    <name type="scientific">Sphaeroforma arctica JP610</name>
    <dbReference type="NCBI Taxonomy" id="667725"/>
    <lineage>
        <taxon>Eukaryota</taxon>
        <taxon>Ichthyosporea</taxon>
        <taxon>Ichthyophonida</taxon>
        <taxon>Sphaeroforma</taxon>
    </lineage>
</organism>
<dbReference type="PROSITE" id="PS00109">
    <property type="entry name" value="PROTEIN_KINASE_TYR"/>
    <property type="match status" value="1"/>
</dbReference>
<dbReference type="InterPro" id="IPR000980">
    <property type="entry name" value="SH2"/>
</dbReference>
<evidence type="ECO:0000256" key="10">
    <source>
        <dbReference type="PROSITE-ProRule" id="PRU00191"/>
    </source>
</evidence>
<evidence type="ECO:0000259" key="14">
    <source>
        <dbReference type="PROSITE" id="PS50001"/>
    </source>
</evidence>
<dbReference type="Gene3D" id="2.30.30.40">
    <property type="entry name" value="SH3 Domains"/>
    <property type="match status" value="1"/>
</dbReference>
<evidence type="ECO:0000256" key="7">
    <source>
        <dbReference type="ARBA" id="ARBA00022999"/>
    </source>
</evidence>
<keyword evidence="2 11" id="KW-0728">SH3 domain</keyword>
<dbReference type="FunFam" id="3.30.200.20:FF:000053">
    <property type="entry name" value="Tyrosine-protein kinase"/>
    <property type="match status" value="1"/>
</dbReference>
<dbReference type="InterPro" id="IPR000719">
    <property type="entry name" value="Prot_kinase_dom"/>
</dbReference>
<dbReference type="SMART" id="SM00219">
    <property type="entry name" value="TyrKc"/>
    <property type="match status" value="1"/>
</dbReference>
<evidence type="ECO:0000256" key="9">
    <source>
        <dbReference type="ARBA" id="ARBA00051245"/>
    </source>
</evidence>
<proteinExistence type="predicted"/>
<feature type="compositionally biased region" description="Polar residues" evidence="13">
    <location>
        <begin position="1"/>
        <end position="18"/>
    </location>
</feature>
<keyword evidence="7 10" id="KW-0727">SH2 domain</keyword>
<dbReference type="EMBL" id="KQ244328">
    <property type="protein sequence ID" value="KNC74523.1"/>
    <property type="molecule type" value="Genomic_DNA"/>
</dbReference>
<comment type="catalytic activity">
    <reaction evidence="9">
        <text>L-tyrosyl-[protein] + ATP = O-phospho-L-tyrosyl-[protein] + ADP + H(+)</text>
        <dbReference type="Rhea" id="RHEA:10596"/>
        <dbReference type="Rhea" id="RHEA-COMP:10136"/>
        <dbReference type="Rhea" id="RHEA-COMP:20101"/>
        <dbReference type="ChEBI" id="CHEBI:15378"/>
        <dbReference type="ChEBI" id="CHEBI:30616"/>
        <dbReference type="ChEBI" id="CHEBI:46858"/>
        <dbReference type="ChEBI" id="CHEBI:61978"/>
        <dbReference type="ChEBI" id="CHEBI:456216"/>
        <dbReference type="EC" id="2.7.10.2"/>
    </reaction>
</comment>
<dbReference type="Gene3D" id="1.10.510.10">
    <property type="entry name" value="Transferase(Phosphotransferase) domain 1"/>
    <property type="match status" value="1"/>
</dbReference>
<keyword evidence="8" id="KW-0829">Tyrosine-protein kinase</keyword>
<dbReference type="Gene3D" id="3.30.200.20">
    <property type="entry name" value="Phosphorylase Kinase, domain 1"/>
    <property type="match status" value="1"/>
</dbReference>
<feature type="region of interest" description="Disordered" evidence="13">
    <location>
        <begin position="1"/>
        <end position="69"/>
    </location>
</feature>
<dbReference type="CDD" id="cd11845">
    <property type="entry name" value="SH3_Src_like"/>
    <property type="match status" value="1"/>
</dbReference>
<protein>
    <recommendedName>
        <fullName evidence="1">non-specific protein-tyrosine kinase</fullName>
        <ecNumber evidence="1">2.7.10.2</ecNumber>
    </recommendedName>
</protein>
<sequence length="596" mass="67114">MGCGGSTPSKPAQENQRAQTNYQHQQNTQTSVQNNTPRPQQQQQQQQQPHQQAPQGQQVTTQHPQATNAASQAFSAPIEYTRDGSHKQQSSNRVSDRRIGQLFVAQFDYAGASGDLSLKSGEILEILDTSEGDWWKARSVRTELVGYVPSNFLYPKTDFANEPWFHSNVERADAERMLVQVGQRGAFLVRESRTRPGSYSLSVLDHDTIVKHYQIKVAEDPPGAVPGSSGFYISKKSVFLSLRDLIHSYHDHQEGLCAVLTVPCPKAGPTLTDFSHATRDMWEIKRETIGLSEKLGEGEFGTVWKGTWNNNTHVAVKELKKGNMGAEEFLKEASIMKKLQHQNLVRLYAVCTDSEPYYIVLEYMGNGSLRSFLLRNQQECSTNHQFPDAADISYSGNSRYECLQKCLTWRQRADMCQQVASGMAFLESKNMIHRDLAARNVLLNLENVCKVADFGLARDFKNSSNNKGEEPIYTAHADTKFPVKWTAPEAIIKGAFSVKSDVWSFGILMMEIATGGAIPYPGMGNMQVVNLLNDNYRQPKPPRCPDEYYEVIQNCLRQFPEERPTFESLQWVMEDLFGNARLDYEDPSTAGSLIQQ</sequence>
<dbReference type="GO" id="GO:0005524">
    <property type="term" value="F:ATP binding"/>
    <property type="evidence" value="ECO:0007669"/>
    <property type="project" value="UniProtKB-UniRule"/>
</dbReference>
<dbReference type="PRINTS" id="PR00401">
    <property type="entry name" value="SH2DOMAIN"/>
</dbReference>
<evidence type="ECO:0000313" key="17">
    <source>
        <dbReference type="EMBL" id="KNC74523.1"/>
    </source>
</evidence>
<dbReference type="SUPFAM" id="SSF50044">
    <property type="entry name" value="SH3-domain"/>
    <property type="match status" value="1"/>
</dbReference>
<dbReference type="SUPFAM" id="SSF55550">
    <property type="entry name" value="SH2 domain"/>
    <property type="match status" value="1"/>
</dbReference>
<dbReference type="SUPFAM" id="SSF81995">
    <property type="entry name" value="beta-sandwich domain of Sec23/24"/>
    <property type="match status" value="1"/>
</dbReference>
<dbReference type="OrthoDB" id="28230at2759"/>
<evidence type="ECO:0000256" key="13">
    <source>
        <dbReference type="SAM" id="MobiDB-lite"/>
    </source>
</evidence>
<feature type="domain" description="SH3" evidence="15">
    <location>
        <begin position="98"/>
        <end position="158"/>
    </location>
</feature>
<evidence type="ECO:0000256" key="3">
    <source>
        <dbReference type="ARBA" id="ARBA00022679"/>
    </source>
</evidence>
<dbReference type="InterPro" id="IPR001452">
    <property type="entry name" value="SH3_domain"/>
</dbReference>
<evidence type="ECO:0000256" key="12">
    <source>
        <dbReference type="PROSITE-ProRule" id="PRU10141"/>
    </source>
</evidence>
<dbReference type="InterPro" id="IPR036860">
    <property type="entry name" value="SH2_dom_sf"/>
</dbReference>